<reference evidence="2" key="1">
    <citation type="submission" date="2016-11" db="UniProtKB">
        <authorList>
            <consortium name="WormBaseParasite"/>
        </authorList>
    </citation>
    <scope>IDENTIFICATION</scope>
</reference>
<protein>
    <submittedName>
        <fullName evidence="2">SANT domain-containing protein</fullName>
    </submittedName>
</protein>
<evidence type="ECO:0000313" key="1">
    <source>
        <dbReference type="Proteomes" id="UP000095283"/>
    </source>
</evidence>
<sequence length="254" mass="29018">MSSGCVVASRAAVPANRTRVGRRRPTAAGHTVTRRGTIFAEGPDYFDQLMPSWFPPTPPLSDSENDVYFDDCLDLLYDPEFMTEAQLPSTIYELHRPLVKPSSPVKQGMMNSAVQNEERMTHSIEKNKSALLFNWEYVSGFVNRITGFYRSPRQCSIRYQLAVRPREAGQLVAVDPISKKPKKVPLTQAEVDHLRKGRVTTDLQYKCDAGRLMEAKCVGRMKLVKTLALKRPKCYKRNTGDEFIKQIFYMQYKE</sequence>
<evidence type="ECO:0000313" key="2">
    <source>
        <dbReference type="WBParaSite" id="Hba_19804"/>
    </source>
</evidence>
<organism evidence="1 2">
    <name type="scientific">Heterorhabditis bacteriophora</name>
    <name type="common">Entomopathogenic nematode worm</name>
    <dbReference type="NCBI Taxonomy" id="37862"/>
    <lineage>
        <taxon>Eukaryota</taxon>
        <taxon>Metazoa</taxon>
        <taxon>Ecdysozoa</taxon>
        <taxon>Nematoda</taxon>
        <taxon>Chromadorea</taxon>
        <taxon>Rhabditida</taxon>
        <taxon>Rhabditina</taxon>
        <taxon>Rhabditomorpha</taxon>
        <taxon>Strongyloidea</taxon>
        <taxon>Heterorhabditidae</taxon>
        <taxon>Heterorhabditis</taxon>
    </lineage>
</organism>
<proteinExistence type="predicted"/>
<accession>A0A1I7XR45</accession>
<dbReference type="AlphaFoldDB" id="A0A1I7XR45"/>
<name>A0A1I7XR45_HETBA</name>
<dbReference type="WBParaSite" id="Hba_19804">
    <property type="protein sequence ID" value="Hba_19804"/>
    <property type="gene ID" value="Hba_19804"/>
</dbReference>
<dbReference type="Proteomes" id="UP000095283">
    <property type="component" value="Unplaced"/>
</dbReference>
<keyword evidence="1" id="KW-1185">Reference proteome</keyword>